<dbReference type="OrthoDB" id="3910890at2759"/>
<dbReference type="VEuPathDB" id="FungiDB:BTJ68_09458"/>
<feature type="compositionally biased region" description="Low complexity" evidence="1">
    <location>
        <begin position="224"/>
        <end position="241"/>
    </location>
</feature>
<sequence>MLNLDAGVTVVDKREKFPIPPGGPKACRKNMSTFNYTDIEAGGQSRAVKHKDGSEAAARLSRIIKRKDRPAPLDQEKIHLQHDAFDSSQRSADRASPRAPEVVDLAAPTSCPTIPATSSTAGDSAPKTSEPQTSDPAIERFDFGLKSSTPTQPRHDDALPQRPRAKTLASESDTQAGAERAETSTGESPPTSADRCVRPTLHKKTYSLFPSPNVSANRVPQIPSTPKAAAQPPPTTLTQPVSTPPYQQPNPAFRPRKESLPRSMCSRKDSMISHRSTSDRQIPLQLLSSSTTASASSTATTTPKTDYYSSTVSANSPPDRSRWSDETIASPTATTVRDGGPRTSFGSLLGAVGGGGSDNSDYPACFFEDDDEEGVPLKRKLAWKKKWSTGSSSSTLGGGRQQTARRREKGRGDPMGWRKVTRVLLCGGCGGGGAGGRVRGTRAYVSEGQTGVLARWYIGLYQDEQRSKPARLATFAVSVGRHHRVTEDNHGVEIEFSRRAGCDNRGTQVAPSGPLSLDDWSS</sequence>
<evidence type="ECO:0000256" key="1">
    <source>
        <dbReference type="SAM" id="MobiDB-lite"/>
    </source>
</evidence>
<organism evidence="2 3">
    <name type="scientific">Hortaea werneckii</name>
    <name type="common">Black yeast</name>
    <name type="synonym">Cladosporium werneckii</name>
    <dbReference type="NCBI Taxonomy" id="91943"/>
    <lineage>
        <taxon>Eukaryota</taxon>
        <taxon>Fungi</taxon>
        <taxon>Dikarya</taxon>
        <taxon>Ascomycota</taxon>
        <taxon>Pezizomycotina</taxon>
        <taxon>Dothideomycetes</taxon>
        <taxon>Dothideomycetidae</taxon>
        <taxon>Mycosphaerellales</taxon>
        <taxon>Teratosphaeriaceae</taxon>
        <taxon>Hortaea</taxon>
    </lineage>
</organism>
<protein>
    <submittedName>
        <fullName evidence="2">Uncharacterized protein</fullName>
    </submittedName>
</protein>
<evidence type="ECO:0000313" key="2">
    <source>
        <dbReference type="EMBL" id="RMY49153.1"/>
    </source>
</evidence>
<dbReference type="AlphaFoldDB" id="A0A3M7CAU0"/>
<feature type="compositionally biased region" description="Low complexity" evidence="1">
    <location>
        <begin position="288"/>
        <end position="302"/>
    </location>
</feature>
<name>A0A3M7CAU0_HORWE</name>
<accession>A0A3M7CAU0</accession>
<feature type="compositionally biased region" description="Basic and acidic residues" evidence="1">
    <location>
        <begin position="69"/>
        <end position="96"/>
    </location>
</feature>
<feature type="region of interest" description="Disordered" evidence="1">
    <location>
        <begin position="388"/>
        <end position="414"/>
    </location>
</feature>
<evidence type="ECO:0000313" key="3">
    <source>
        <dbReference type="Proteomes" id="UP000269276"/>
    </source>
</evidence>
<feature type="region of interest" description="Disordered" evidence="1">
    <location>
        <begin position="503"/>
        <end position="522"/>
    </location>
</feature>
<dbReference type="EMBL" id="QWIP01001137">
    <property type="protein sequence ID" value="RMY49153.1"/>
    <property type="molecule type" value="Genomic_DNA"/>
</dbReference>
<feature type="compositionally biased region" description="Basic and acidic residues" evidence="1">
    <location>
        <begin position="255"/>
        <end position="278"/>
    </location>
</feature>
<gene>
    <name evidence="2" type="ORF">D0863_15217</name>
</gene>
<feature type="compositionally biased region" description="Polar residues" evidence="1">
    <location>
        <begin position="208"/>
        <end position="218"/>
    </location>
</feature>
<feature type="region of interest" description="Disordered" evidence="1">
    <location>
        <begin position="61"/>
        <end position="342"/>
    </location>
</feature>
<reference evidence="2 3" key="1">
    <citation type="journal article" date="2018" name="BMC Genomics">
        <title>Genomic evidence for intraspecific hybridization in a clonal and extremely halotolerant yeast.</title>
        <authorList>
            <person name="Gostincar C."/>
            <person name="Stajich J.E."/>
            <person name="Zupancic J."/>
            <person name="Zalar P."/>
            <person name="Gunde-Cimerman N."/>
        </authorList>
    </citation>
    <scope>NUCLEOTIDE SEQUENCE [LARGE SCALE GENOMIC DNA]</scope>
    <source>
        <strain evidence="2 3">EXF-2682</strain>
    </source>
</reference>
<proteinExistence type="predicted"/>
<feature type="compositionally biased region" description="Polar residues" evidence="1">
    <location>
        <begin position="303"/>
        <end position="318"/>
    </location>
</feature>
<dbReference type="Proteomes" id="UP000269276">
    <property type="component" value="Unassembled WGS sequence"/>
</dbReference>
<feature type="compositionally biased region" description="Polar residues" evidence="1">
    <location>
        <begin position="110"/>
        <end position="135"/>
    </location>
</feature>
<comment type="caution">
    <text evidence="2">The sequence shown here is derived from an EMBL/GenBank/DDBJ whole genome shotgun (WGS) entry which is preliminary data.</text>
</comment>